<dbReference type="AlphaFoldDB" id="A0A821UYS7"/>
<sequence length="71" mass="8069">MLSRRKRLGVISIEVPHVVPVEGPTGDYEPGLGNLQELEQALSRSVAQFTKCYKLARRGSRMARLDEKDWE</sequence>
<keyword evidence="2" id="KW-1185">Reference proteome</keyword>
<gene>
    <name evidence="1" type="ORF">PMACD_LOCUS11023</name>
</gene>
<evidence type="ECO:0000313" key="1">
    <source>
        <dbReference type="EMBL" id="CAF4897838.1"/>
    </source>
</evidence>
<organism evidence="1 2">
    <name type="scientific">Pieris macdunnoughi</name>
    <dbReference type="NCBI Taxonomy" id="345717"/>
    <lineage>
        <taxon>Eukaryota</taxon>
        <taxon>Metazoa</taxon>
        <taxon>Ecdysozoa</taxon>
        <taxon>Arthropoda</taxon>
        <taxon>Hexapoda</taxon>
        <taxon>Insecta</taxon>
        <taxon>Pterygota</taxon>
        <taxon>Neoptera</taxon>
        <taxon>Endopterygota</taxon>
        <taxon>Lepidoptera</taxon>
        <taxon>Glossata</taxon>
        <taxon>Ditrysia</taxon>
        <taxon>Papilionoidea</taxon>
        <taxon>Pieridae</taxon>
        <taxon>Pierinae</taxon>
        <taxon>Pieris</taxon>
    </lineage>
</organism>
<protein>
    <submittedName>
        <fullName evidence="1">Uncharacterized protein</fullName>
    </submittedName>
</protein>
<evidence type="ECO:0000313" key="2">
    <source>
        <dbReference type="Proteomes" id="UP000663880"/>
    </source>
</evidence>
<proteinExistence type="predicted"/>
<dbReference type="Proteomes" id="UP000663880">
    <property type="component" value="Unassembled WGS sequence"/>
</dbReference>
<dbReference type="EMBL" id="CAJOBZ010000035">
    <property type="protein sequence ID" value="CAF4897838.1"/>
    <property type="molecule type" value="Genomic_DNA"/>
</dbReference>
<name>A0A821UYS7_9NEOP</name>
<comment type="caution">
    <text evidence="1">The sequence shown here is derived from an EMBL/GenBank/DDBJ whole genome shotgun (WGS) entry which is preliminary data.</text>
</comment>
<reference evidence="1" key="1">
    <citation type="submission" date="2021-02" db="EMBL/GenBank/DDBJ databases">
        <authorList>
            <person name="Steward A R."/>
        </authorList>
    </citation>
    <scope>NUCLEOTIDE SEQUENCE</scope>
</reference>
<accession>A0A821UYS7</accession>